<evidence type="ECO:0000313" key="2">
    <source>
        <dbReference type="Proteomes" id="UP000318741"/>
    </source>
</evidence>
<proteinExistence type="predicted"/>
<dbReference type="KEGG" id="acaf:CA12_33630"/>
<keyword evidence="2" id="KW-1185">Reference proteome</keyword>
<protein>
    <recommendedName>
        <fullName evidence="3">Lipoprotein</fullName>
    </recommendedName>
</protein>
<organism evidence="1 2">
    <name type="scientific">Alienimonas californiensis</name>
    <dbReference type="NCBI Taxonomy" id="2527989"/>
    <lineage>
        <taxon>Bacteria</taxon>
        <taxon>Pseudomonadati</taxon>
        <taxon>Planctomycetota</taxon>
        <taxon>Planctomycetia</taxon>
        <taxon>Planctomycetales</taxon>
        <taxon>Planctomycetaceae</taxon>
        <taxon>Alienimonas</taxon>
    </lineage>
</organism>
<sequence>MRVPCGLLLVLAAAGCGDAEYLADFKGNTVPYYAQRQALDAALAAPWQYAGISLRTPRGFSAVSPPPKPTKEQLEDEFFIPPPDPRQPTYLLDPLPGLKGAWKGPLPPAGEQAGQRWLYVLDSRNLDDDPVAPNLDPDQFVEEITDRFARAMNLRTPEPQSFQSMPFPRSAAPFARPVQYSTPPKPLIGEFGDEQIHRVELYVYDSGGRKVIVALVMPEEAMIGPELGEPRDLMLQTLEVGMPSATPQPGGGGAPAGGPVF</sequence>
<dbReference type="RefSeq" id="WP_145360135.1">
    <property type="nucleotide sequence ID" value="NZ_CP036265.1"/>
</dbReference>
<evidence type="ECO:0000313" key="1">
    <source>
        <dbReference type="EMBL" id="QDT17249.1"/>
    </source>
</evidence>
<dbReference type="PROSITE" id="PS51257">
    <property type="entry name" value="PROKAR_LIPOPROTEIN"/>
    <property type="match status" value="1"/>
</dbReference>
<evidence type="ECO:0008006" key="3">
    <source>
        <dbReference type="Google" id="ProtNLM"/>
    </source>
</evidence>
<dbReference type="AlphaFoldDB" id="A0A517PCZ2"/>
<dbReference type="EMBL" id="CP036265">
    <property type="protein sequence ID" value="QDT17249.1"/>
    <property type="molecule type" value="Genomic_DNA"/>
</dbReference>
<dbReference type="Proteomes" id="UP000318741">
    <property type="component" value="Chromosome"/>
</dbReference>
<accession>A0A517PCZ2</accession>
<name>A0A517PCZ2_9PLAN</name>
<reference evidence="1 2" key="1">
    <citation type="submission" date="2019-02" db="EMBL/GenBank/DDBJ databases">
        <title>Deep-cultivation of Planctomycetes and their phenomic and genomic characterization uncovers novel biology.</title>
        <authorList>
            <person name="Wiegand S."/>
            <person name="Jogler M."/>
            <person name="Boedeker C."/>
            <person name="Pinto D."/>
            <person name="Vollmers J."/>
            <person name="Rivas-Marin E."/>
            <person name="Kohn T."/>
            <person name="Peeters S.H."/>
            <person name="Heuer A."/>
            <person name="Rast P."/>
            <person name="Oberbeckmann S."/>
            <person name="Bunk B."/>
            <person name="Jeske O."/>
            <person name="Meyerdierks A."/>
            <person name="Storesund J.E."/>
            <person name="Kallscheuer N."/>
            <person name="Luecker S."/>
            <person name="Lage O.M."/>
            <person name="Pohl T."/>
            <person name="Merkel B.J."/>
            <person name="Hornburger P."/>
            <person name="Mueller R.-W."/>
            <person name="Bruemmer F."/>
            <person name="Labrenz M."/>
            <person name="Spormann A.M."/>
            <person name="Op den Camp H."/>
            <person name="Overmann J."/>
            <person name="Amann R."/>
            <person name="Jetten M.S.M."/>
            <person name="Mascher T."/>
            <person name="Medema M.H."/>
            <person name="Devos D.P."/>
            <person name="Kaster A.-K."/>
            <person name="Ovreas L."/>
            <person name="Rohde M."/>
            <person name="Galperin M.Y."/>
            <person name="Jogler C."/>
        </authorList>
    </citation>
    <scope>NUCLEOTIDE SEQUENCE [LARGE SCALE GENOMIC DNA]</scope>
    <source>
        <strain evidence="1 2">CA12</strain>
    </source>
</reference>
<gene>
    <name evidence="1" type="ORF">CA12_33630</name>
</gene>